<dbReference type="AlphaFoldDB" id="A0A9Q8PAK7"/>
<protein>
    <recommendedName>
        <fullName evidence="2">Glycosyl transferase CAP10 domain-containing protein</fullName>
    </recommendedName>
</protein>
<reference evidence="3" key="1">
    <citation type="submission" date="2021-12" db="EMBL/GenBank/DDBJ databases">
        <authorList>
            <person name="Zaccaron A."/>
            <person name="Stergiopoulos I."/>
        </authorList>
    </citation>
    <scope>NUCLEOTIDE SEQUENCE</scope>
    <source>
        <strain evidence="3">Race5_Kim</strain>
    </source>
</reference>
<dbReference type="RefSeq" id="XP_047763317.1">
    <property type="nucleotide sequence ID" value="XM_047905951.1"/>
</dbReference>
<dbReference type="Proteomes" id="UP000756132">
    <property type="component" value="Chromosome 6"/>
</dbReference>
<accession>A0A9Q8PAK7</accession>
<reference evidence="3" key="2">
    <citation type="journal article" date="2022" name="Microb. Genom.">
        <title>A chromosome-scale genome assembly of the tomato pathogen Cladosporium fulvum reveals a compartmentalized genome architecture and the presence of a dispensable chromosome.</title>
        <authorList>
            <person name="Zaccaron A.Z."/>
            <person name="Chen L.H."/>
            <person name="Samaras A."/>
            <person name="Stergiopoulos I."/>
        </authorList>
    </citation>
    <scope>NUCLEOTIDE SEQUENCE</scope>
    <source>
        <strain evidence="3">Race5_Kim</strain>
    </source>
</reference>
<name>A0A9Q8PAK7_PASFU</name>
<proteinExistence type="predicted"/>
<keyword evidence="1" id="KW-0472">Membrane</keyword>
<keyword evidence="1" id="KW-0812">Transmembrane</keyword>
<keyword evidence="4" id="KW-1185">Reference proteome</keyword>
<dbReference type="PANTHER" id="PTHR12203:SF107">
    <property type="entry name" value="GLYCOSYL TRANSFERASE CAP10 DOMAIN-CONTAINING PROTEIN"/>
    <property type="match status" value="1"/>
</dbReference>
<keyword evidence="1" id="KW-1133">Transmembrane helix</keyword>
<dbReference type="KEGG" id="ffu:CLAFUR5_06803"/>
<dbReference type="InterPro" id="IPR051091">
    <property type="entry name" value="O-Glucosyltr/Glycosyltrsf_90"/>
</dbReference>
<dbReference type="InterPro" id="IPR006598">
    <property type="entry name" value="CAP10"/>
</dbReference>
<dbReference type="OrthoDB" id="202415at2759"/>
<evidence type="ECO:0000259" key="2">
    <source>
        <dbReference type="SMART" id="SM00672"/>
    </source>
</evidence>
<organism evidence="3 4">
    <name type="scientific">Passalora fulva</name>
    <name type="common">Tomato leaf mold</name>
    <name type="synonym">Cladosporium fulvum</name>
    <dbReference type="NCBI Taxonomy" id="5499"/>
    <lineage>
        <taxon>Eukaryota</taxon>
        <taxon>Fungi</taxon>
        <taxon>Dikarya</taxon>
        <taxon>Ascomycota</taxon>
        <taxon>Pezizomycotina</taxon>
        <taxon>Dothideomycetes</taxon>
        <taxon>Dothideomycetidae</taxon>
        <taxon>Mycosphaerellales</taxon>
        <taxon>Mycosphaerellaceae</taxon>
        <taxon>Fulvia</taxon>
    </lineage>
</organism>
<dbReference type="GeneID" id="71986681"/>
<gene>
    <name evidence="3" type="ORF">CLAFUR5_06803</name>
</gene>
<evidence type="ECO:0000313" key="4">
    <source>
        <dbReference type="Proteomes" id="UP000756132"/>
    </source>
</evidence>
<evidence type="ECO:0000313" key="3">
    <source>
        <dbReference type="EMBL" id="UJO18951.1"/>
    </source>
</evidence>
<sequence length="467" mass="53064">MLANASFMPSGQGGLVSLLFGLVLPIVIILTFWYGTNSDRDDIPPLLTQLLPAGHAACKSSTTFECSSCLTPVMAYVNQTESDLWTYEYARDAGNEGLSDTQCASAFPGLFEDVDQGVAYWKKNEMVPAVTLNAIQLENGMTRALIYEGHLYIIVAVLSAMHRALAAAHDKASIPDIEFVFSVEDKASDVTGGHMQPLWVVARKADEQSFFLVPDFGLWAWDNIITGENNEIGPYDEIVEKALAIEKNTPFTSKIPQLVWRGKLSFAPKLRRGLLDASRDREWSDVKELNWDVRENYLTLEDHYKYQFIAHVEGRSYSASLKYRQACNSVVVAHKLSYIQHHHYLLVSSGPQQNYVEVERDFSDLDVKMRDLLDHPEKAEMIAHNSVRTFRERDLTDAAEACYWRALWRGYGTVSEPARLWHEAVTGQRVKRGMRYETFILLSSERCWTLRLGDHLLRKTERRSRVA</sequence>
<dbReference type="SMART" id="SM00672">
    <property type="entry name" value="CAP10"/>
    <property type="match status" value="1"/>
</dbReference>
<dbReference type="Pfam" id="PF05686">
    <property type="entry name" value="Glyco_transf_90"/>
    <property type="match status" value="1"/>
</dbReference>
<feature type="domain" description="Glycosyl transferase CAP10" evidence="2">
    <location>
        <begin position="173"/>
        <end position="416"/>
    </location>
</feature>
<feature type="transmembrane region" description="Helical" evidence="1">
    <location>
        <begin position="12"/>
        <end position="34"/>
    </location>
</feature>
<dbReference type="EMBL" id="CP090168">
    <property type="protein sequence ID" value="UJO18951.1"/>
    <property type="molecule type" value="Genomic_DNA"/>
</dbReference>
<evidence type="ECO:0000256" key="1">
    <source>
        <dbReference type="SAM" id="Phobius"/>
    </source>
</evidence>
<dbReference type="PANTHER" id="PTHR12203">
    <property type="entry name" value="KDEL LYS-ASP-GLU-LEU CONTAINING - RELATED"/>
    <property type="match status" value="1"/>
</dbReference>